<keyword evidence="1" id="KW-0812">Transmembrane</keyword>
<dbReference type="Proteomes" id="UP000321827">
    <property type="component" value="Unassembled WGS sequence"/>
</dbReference>
<name>A0A511RJF5_9DEIN</name>
<dbReference type="GO" id="GO:1902201">
    <property type="term" value="P:negative regulation of bacterial-type flagellum-dependent cell motility"/>
    <property type="evidence" value="ECO:0007669"/>
    <property type="project" value="TreeGrafter"/>
</dbReference>
<dbReference type="AlphaFoldDB" id="A0A511RJF5"/>
<protein>
    <submittedName>
        <fullName evidence="3">GGDEF domain-containing protein</fullName>
    </submittedName>
</protein>
<dbReference type="PROSITE" id="PS50887">
    <property type="entry name" value="GGDEF"/>
    <property type="match status" value="1"/>
</dbReference>
<dbReference type="InterPro" id="IPR000160">
    <property type="entry name" value="GGDEF_dom"/>
</dbReference>
<dbReference type="InterPro" id="IPR043128">
    <property type="entry name" value="Rev_trsase/Diguanyl_cyclase"/>
</dbReference>
<dbReference type="GO" id="GO:0005886">
    <property type="term" value="C:plasma membrane"/>
    <property type="evidence" value="ECO:0007669"/>
    <property type="project" value="TreeGrafter"/>
</dbReference>
<evidence type="ECO:0000256" key="1">
    <source>
        <dbReference type="SAM" id="Phobius"/>
    </source>
</evidence>
<dbReference type="SUPFAM" id="SSF55073">
    <property type="entry name" value="Nucleotide cyclase"/>
    <property type="match status" value="1"/>
</dbReference>
<reference evidence="3 4" key="1">
    <citation type="submission" date="2019-07" db="EMBL/GenBank/DDBJ databases">
        <title>Whole genome shotgun sequence of Oceanithermus desulfurans NBRC 100063.</title>
        <authorList>
            <person name="Hosoyama A."/>
            <person name="Uohara A."/>
            <person name="Ohji S."/>
            <person name="Ichikawa N."/>
        </authorList>
    </citation>
    <scope>NUCLEOTIDE SEQUENCE [LARGE SCALE GENOMIC DNA]</scope>
    <source>
        <strain evidence="3 4">NBRC 100063</strain>
    </source>
</reference>
<accession>A0A511RJF5</accession>
<feature type="transmembrane region" description="Helical" evidence="1">
    <location>
        <begin position="45"/>
        <end position="62"/>
    </location>
</feature>
<evidence type="ECO:0000259" key="2">
    <source>
        <dbReference type="PROSITE" id="PS50887"/>
    </source>
</evidence>
<dbReference type="OrthoDB" id="23692at2"/>
<comment type="caution">
    <text evidence="3">The sequence shown here is derived from an EMBL/GenBank/DDBJ whole genome shotgun (WGS) entry which is preliminary data.</text>
</comment>
<dbReference type="Pfam" id="PF00990">
    <property type="entry name" value="GGDEF"/>
    <property type="match status" value="1"/>
</dbReference>
<dbReference type="Gene3D" id="3.30.70.270">
    <property type="match status" value="1"/>
</dbReference>
<sequence length="319" mass="35830">MPMLSPRATSNPLERFLEASYWLTVVAALGVAVLLQLARGSFADFFLDALIAAWSVTLYFFPARRPHHRRFVHTLGLLPLFAYYVAQSPNLIPPSYRSEAFAVLAIFPINVASLTMGLPGALAALAVSAGTILYFFRWPDPAELFAMAWLLSALLGVSYHELLRRLEVYHERLHHQALRDALTGLGNRRAMEEDFARMQGLAQRTGRRLVLTLWDLDDLKGINDRHGHQAGDQALRDLAEALRHSTRRGDGVYRTGGDEFAGLHLDLRDPEALKERVRERFADVSVGWIDATAGDFEAAFRAADERLYREKARRNHAPG</sequence>
<proteinExistence type="predicted"/>
<dbReference type="PANTHER" id="PTHR45138:SF9">
    <property type="entry name" value="DIGUANYLATE CYCLASE DGCM-RELATED"/>
    <property type="match status" value="1"/>
</dbReference>
<feature type="domain" description="GGDEF" evidence="2">
    <location>
        <begin position="207"/>
        <end position="319"/>
    </location>
</feature>
<feature type="transmembrane region" description="Helical" evidence="1">
    <location>
        <begin position="142"/>
        <end position="162"/>
    </location>
</feature>
<dbReference type="PANTHER" id="PTHR45138">
    <property type="entry name" value="REGULATORY COMPONENTS OF SENSORY TRANSDUCTION SYSTEM"/>
    <property type="match status" value="1"/>
</dbReference>
<keyword evidence="1" id="KW-0472">Membrane</keyword>
<gene>
    <name evidence="3" type="ORF">ODE01S_05060</name>
</gene>
<evidence type="ECO:0000313" key="4">
    <source>
        <dbReference type="Proteomes" id="UP000321827"/>
    </source>
</evidence>
<dbReference type="GO" id="GO:0043709">
    <property type="term" value="P:cell adhesion involved in single-species biofilm formation"/>
    <property type="evidence" value="ECO:0007669"/>
    <property type="project" value="TreeGrafter"/>
</dbReference>
<feature type="transmembrane region" description="Helical" evidence="1">
    <location>
        <begin position="20"/>
        <end position="38"/>
    </location>
</feature>
<dbReference type="SMART" id="SM00267">
    <property type="entry name" value="GGDEF"/>
    <property type="match status" value="1"/>
</dbReference>
<dbReference type="InterPro" id="IPR050469">
    <property type="entry name" value="Diguanylate_Cyclase"/>
</dbReference>
<dbReference type="EMBL" id="BJXN01000003">
    <property type="protein sequence ID" value="GEM89072.1"/>
    <property type="molecule type" value="Genomic_DNA"/>
</dbReference>
<dbReference type="NCBIfam" id="TIGR00254">
    <property type="entry name" value="GGDEF"/>
    <property type="match status" value="1"/>
</dbReference>
<keyword evidence="1" id="KW-1133">Transmembrane helix</keyword>
<dbReference type="InterPro" id="IPR029787">
    <property type="entry name" value="Nucleotide_cyclase"/>
</dbReference>
<dbReference type="GO" id="GO:0052621">
    <property type="term" value="F:diguanylate cyclase activity"/>
    <property type="evidence" value="ECO:0007669"/>
    <property type="project" value="TreeGrafter"/>
</dbReference>
<dbReference type="CDD" id="cd01949">
    <property type="entry name" value="GGDEF"/>
    <property type="match status" value="1"/>
</dbReference>
<feature type="transmembrane region" description="Helical" evidence="1">
    <location>
        <begin position="107"/>
        <end position="136"/>
    </location>
</feature>
<dbReference type="RefSeq" id="WP_147145507.1">
    <property type="nucleotide sequence ID" value="NZ_BJXN01000003.1"/>
</dbReference>
<organism evidence="3 4">
    <name type="scientific">Oceanithermus desulfurans NBRC 100063</name>
    <dbReference type="NCBI Taxonomy" id="1227550"/>
    <lineage>
        <taxon>Bacteria</taxon>
        <taxon>Thermotogati</taxon>
        <taxon>Deinococcota</taxon>
        <taxon>Deinococci</taxon>
        <taxon>Thermales</taxon>
        <taxon>Thermaceae</taxon>
        <taxon>Oceanithermus</taxon>
    </lineage>
</organism>
<evidence type="ECO:0000313" key="3">
    <source>
        <dbReference type="EMBL" id="GEM89072.1"/>
    </source>
</evidence>